<dbReference type="SUPFAM" id="SSF54928">
    <property type="entry name" value="RNA-binding domain, RBD"/>
    <property type="match status" value="1"/>
</dbReference>
<feature type="compositionally biased region" description="Basic and acidic residues" evidence="2">
    <location>
        <begin position="311"/>
        <end position="344"/>
    </location>
</feature>
<dbReference type="Proteomes" id="UP000031668">
    <property type="component" value="Unassembled WGS sequence"/>
</dbReference>
<sequence length="408" mass="47212">MLSNVESGQTRDEKQMRSVFVGNIPYDSNEDEIREIFAKIGPVMSFRIVYDRDTGKPKGYGFCEFYDLETAQSAIRNLNGHEFRNRTLRVDSAVNEKGKEELKEIKSGEMPVYGQSVPGESASDSIIKVMSSIPPEGVLELLQQMKDCINQNPDESRAMLIRNPQLGFALMQALLIMKLIDERAVEQLILSGLKVETPQPEEFTPKEERLREPVRDRLPSASTERPVEHGPRTPPLRMPEHPPYHPHSGADYKRPSKQHRDTPEHWDSREREFSKASHPGMNAPYESERYQYDRGKQRGGPGYGPIPMDYHGMHPYHDPRGSVRRDRLPSPKDHKYYESRDSRNFSKPSNLPPDPRIPHKAVGHYDEYPRDRRDQDYRPGPPPPYSSESQRHRSTRYSWLLLTTFRHI</sequence>
<dbReference type="AlphaFoldDB" id="A0A0C2MZF1"/>
<evidence type="ECO:0000313" key="4">
    <source>
        <dbReference type="EMBL" id="KII69510.1"/>
    </source>
</evidence>
<reference evidence="4 5" key="1">
    <citation type="journal article" date="2014" name="Genome Biol. Evol.">
        <title>The genome of the myxosporean Thelohanellus kitauei shows adaptations to nutrient acquisition within its fish host.</title>
        <authorList>
            <person name="Yang Y."/>
            <person name="Xiong J."/>
            <person name="Zhou Z."/>
            <person name="Huo F."/>
            <person name="Miao W."/>
            <person name="Ran C."/>
            <person name="Liu Y."/>
            <person name="Zhang J."/>
            <person name="Feng J."/>
            <person name="Wang M."/>
            <person name="Wang M."/>
            <person name="Wang L."/>
            <person name="Yao B."/>
        </authorList>
    </citation>
    <scope>NUCLEOTIDE SEQUENCE [LARGE SCALE GENOMIC DNA]</scope>
    <source>
        <strain evidence="4">Wuqing</strain>
    </source>
</reference>
<dbReference type="SMART" id="SM00360">
    <property type="entry name" value="RRM"/>
    <property type="match status" value="1"/>
</dbReference>
<dbReference type="InterPro" id="IPR000504">
    <property type="entry name" value="RRM_dom"/>
</dbReference>
<dbReference type="GO" id="GO:0005847">
    <property type="term" value="C:mRNA cleavage and polyadenylation specificity factor complex"/>
    <property type="evidence" value="ECO:0007669"/>
    <property type="project" value="TreeGrafter"/>
</dbReference>
<dbReference type="Pfam" id="PF14327">
    <property type="entry name" value="CSTF2_hinge"/>
    <property type="match status" value="1"/>
</dbReference>
<feature type="domain" description="RRM" evidence="3">
    <location>
        <begin position="17"/>
        <end position="95"/>
    </location>
</feature>
<dbReference type="PANTHER" id="PTHR45735:SF2">
    <property type="entry name" value="CLEAVAGE STIMULATION FACTOR SUBUNIT 2"/>
    <property type="match status" value="1"/>
</dbReference>
<evidence type="ECO:0000259" key="3">
    <source>
        <dbReference type="PROSITE" id="PS50102"/>
    </source>
</evidence>
<evidence type="ECO:0000256" key="2">
    <source>
        <dbReference type="SAM" id="MobiDB-lite"/>
    </source>
</evidence>
<dbReference type="Gene3D" id="3.30.70.330">
    <property type="match status" value="1"/>
</dbReference>
<dbReference type="PANTHER" id="PTHR45735">
    <property type="entry name" value="CLEAVAGE STIMULATION FACTOR SUBUNIT 2"/>
    <property type="match status" value="1"/>
</dbReference>
<comment type="caution">
    <text evidence="4">The sequence shown here is derived from an EMBL/GenBank/DDBJ whole genome shotgun (WGS) entry which is preliminary data.</text>
</comment>
<feature type="compositionally biased region" description="Basic and acidic residues" evidence="2">
    <location>
        <begin position="238"/>
        <end position="275"/>
    </location>
</feature>
<name>A0A0C2MZF1_THEKT</name>
<gene>
    <name evidence="4" type="ORF">RF11_14770</name>
</gene>
<dbReference type="PROSITE" id="PS50102">
    <property type="entry name" value="RRM"/>
    <property type="match status" value="1"/>
</dbReference>
<dbReference type="Pfam" id="PF00076">
    <property type="entry name" value="RRM_1"/>
    <property type="match status" value="1"/>
</dbReference>
<feature type="compositionally biased region" description="Basic and acidic residues" evidence="2">
    <location>
        <begin position="203"/>
        <end position="218"/>
    </location>
</feature>
<dbReference type="InterPro" id="IPR025742">
    <property type="entry name" value="CSTF2_hinge"/>
</dbReference>
<dbReference type="InterPro" id="IPR035979">
    <property type="entry name" value="RBD_domain_sf"/>
</dbReference>
<keyword evidence="1" id="KW-0694">RNA-binding</keyword>
<dbReference type="GO" id="GO:0003729">
    <property type="term" value="F:mRNA binding"/>
    <property type="evidence" value="ECO:0007669"/>
    <property type="project" value="TreeGrafter"/>
</dbReference>
<dbReference type="OrthoDB" id="272703at2759"/>
<organism evidence="4 5">
    <name type="scientific">Thelohanellus kitauei</name>
    <name type="common">Myxosporean</name>
    <dbReference type="NCBI Taxonomy" id="669202"/>
    <lineage>
        <taxon>Eukaryota</taxon>
        <taxon>Metazoa</taxon>
        <taxon>Cnidaria</taxon>
        <taxon>Myxozoa</taxon>
        <taxon>Myxosporea</taxon>
        <taxon>Bivalvulida</taxon>
        <taxon>Platysporina</taxon>
        <taxon>Myxobolidae</taxon>
        <taxon>Thelohanellus</taxon>
    </lineage>
</organism>
<evidence type="ECO:0000256" key="1">
    <source>
        <dbReference type="PROSITE-ProRule" id="PRU00176"/>
    </source>
</evidence>
<dbReference type="InterPro" id="IPR012677">
    <property type="entry name" value="Nucleotide-bd_a/b_plait_sf"/>
</dbReference>
<feature type="compositionally biased region" description="Basic and acidic residues" evidence="2">
    <location>
        <begin position="286"/>
        <end position="296"/>
    </location>
</feature>
<dbReference type="CDD" id="cd12398">
    <property type="entry name" value="RRM_CSTF2_RNA15_like"/>
    <property type="match status" value="1"/>
</dbReference>
<proteinExistence type="predicted"/>
<dbReference type="Gene3D" id="1.25.40.630">
    <property type="match status" value="1"/>
</dbReference>
<keyword evidence="5" id="KW-1185">Reference proteome</keyword>
<feature type="compositionally biased region" description="Basic and acidic residues" evidence="2">
    <location>
        <begin position="363"/>
        <end position="377"/>
    </location>
</feature>
<accession>A0A0C2MZF1</accession>
<evidence type="ECO:0000313" key="5">
    <source>
        <dbReference type="Proteomes" id="UP000031668"/>
    </source>
</evidence>
<dbReference type="EMBL" id="JWZT01002390">
    <property type="protein sequence ID" value="KII69510.1"/>
    <property type="molecule type" value="Genomic_DNA"/>
</dbReference>
<protein>
    <submittedName>
        <fullName evidence="4">Cleavage stimulation factor subunit 2</fullName>
    </submittedName>
</protein>
<feature type="region of interest" description="Disordered" evidence="2">
    <location>
        <begin position="199"/>
        <end position="393"/>
    </location>
</feature>